<comment type="subcellular location">
    <subcellularLocation>
        <location evidence="1">Membrane</location>
        <topology evidence="1">Single-pass type I membrane protein</topology>
    </subcellularLocation>
</comment>
<keyword evidence="13 19" id="KW-1133">Transmembrane helix</keyword>
<dbReference type="SUPFAM" id="SSF52058">
    <property type="entry name" value="L domain-like"/>
    <property type="match status" value="1"/>
</dbReference>
<dbReference type="Gene3D" id="3.80.10.10">
    <property type="entry name" value="Ribonuclease Inhibitor"/>
    <property type="match status" value="2"/>
</dbReference>
<dbReference type="InterPro" id="IPR001245">
    <property type="entry name" value="Ser-Thr/Tyr_kinase_cat_dom"/>
</dbReference>
<feature type="domain" description="Protein kinase" evidence="20">
    <location>
        <begin position="617"/>
        <end position="895"/>
    </location>
</feature>
<dbReference type="PROSITE" id="PS50011">
    <property type="entry name" value="PROTEIN_KINASE_DOM"/>
    <property type="match status" value="1"/>
</dbReference>
<dbReference type="SUPFAM" id="SSF56112">
    <property type="entry name" value="Protein kinase-like (PK-like)"/>
    <property type="match status" value="1"/>
</dbReference>
<evidence type="ECO:0000256" key="7">
    <source>
        <dbReference type="ARBA" id="ARBA00022692"/>
    </source>
</evidence>
<dbReference type="PANTHER" id="PTHR48006:SF62">
    <property type="entry name" value="LEUCINE-RICH REPEAT TRANSMEMBRANE PROTEIN KINASE"/>
    <property type="match status" value="1"/>
</dbReference>
<dbReference type="InterPro" id="IPR008271">
    <property type="entry name" value="Ser/Thr_kinase_AS"/>
</dbReference>
<comment type="caution">
    <text evidence="21">The sequence shown here is derived from an EMBL/GenBank/DDBJ whole genome shotgun (WGS) entry which is preliminary data.</text>
</comment>
<dbReference type="GO" id="GO:0004674">
    <property type="term" value="F:protein serine/threonine kinase activity"/>
    <property type="evidence" value="ECO:0007669"/>
    <property type="project" value="UniProtKB-KW"/>
</dbReference>
<dbReference type="CDD" id="cd14066">
    <property type="entry name" value="STKc_IRAK"/>
    <property type="match status" value="1"/>
</dbReference>
<dbReference type="Pfam" id="PF07714">
    <property type="entry name" value="PK_Tyr_Ser-Thr"/>
    <property type="match status" value="1"/>
</dbReference>
<keyword evidence="9" id="KW-0677">Repeat</keyword>
<name>A0AA38TWN2_9ASTR</name>
<dbReference type="SMART" id="SM00220">
    <property type="entry name" value="S_TKc"/>
    <property type="match status" value="1"/>
</dbReference>
<evidence type="ECO:0000256" key="16">
    <source>
        <dbReference type="ARBA" id="ARBA00023180"/>
    </source>
</evidence>
<dbReference type="InterPro" id="IPR051824">
    <property type="entry name" value="LRR_Rcpt-Like_S/T_Kinase"/>
</dbReference>
<keyword evidence="5" id="KW-0433">Leucine-rich repeat</keyword>
<dbReference type="EC" id="2.7.11.1" evidence="2"/>
<dbReference type="Gene3D" id="1.10.510.10">
    <property type="entry name" value="Transferase(Phosphotransferase) domain 1"/>
    <property type="match status" value="1"/>
</dbReference>
<keyword evidence="14 19" id="KW-0472">Membrane</keyword>
<keyword evidence="10" id="KW-0547">Nucleotide-binding</keyword>
<dbReference type="AlphaFoldDB" id="A0AA38TWN2"/>
<keyword evidence="7 19" id="KW-0812">Transmembrane</keyword>
<evidence type="ECO:0000256" key="4">
    <source>
        <dbReference type="ARBA" id="ARBA00022553"/>
    </source>
</evidence>
<dbReference type="InterPro" id="IPR021720">
    <property type="entry name" value="Malectin_dom"/>
</dbReference>
<evidence type="ECO:0000256" key="10">
    <source>
        <dbReference type="ARBA" id="ARBA00022741"/>
    </source>
</evidence>
<dbReference type="FunFam" id="3.80.10.10:FF:000298">
    <property type="entry name" value="Putative LRR receptor-like serine/threonine-protein kinase"/>
    <property type="match status" value="1"/>
</dbReference>
<dbReference type="FunFam" id="3.30.200.20:FF:000140">
    <property type="entry name" value="Leucine-rich repeat receptor-like protein kinase"/>
    <property type="match status" value="1"/>
</dbReference>
<evidence type="ECO:0000256" key="9">
    <source>
        <dbReference type="ARBA" id="ARBA00022737"/>
    </source>
</evidence>
<dbReference type="Proteomes" id="UP001172457">
    <property type="component" value="Chromosome 2"/>
</dbReference>
<keyword evidence="4" id="KW-0597">Phosphoprotein</keyword>
<keyword evidence="8" id="KW-0732">Signal</keyword>
<evidence type="ECO:0000256" key="13">
    <source>
        <dbReference type="ARBA" id="ARBA00022989"/>
    </source>
</evidence>
<reference evidence="21" key="1">
    <citation type="submission" date="2023-03" db="EMBL/GenBank/DDBJ databases">
        <title>Chromosome-scale reference genome and RAD-based genetic map of yellow starthistle (Centaurea solstitialis) reveal putative structural variation and QTLs associated with invader traits.</title>
        <authorList>
            <person name="Reatini B."/>
            <person name="Cang F.A."/>
            <person name="Jiang Q."/>
            <person name="Mckibben M.T.W."/>
            <person name="Barker M.S."/>
            <person name="Rieseberg L.H."/>
            <person name="Dlugosch K.M."/>
        </authorList>
    </citation>
    <scope>NUCLEOTIDE SEQUENCE</scope>
    <source>
        <strain evidence="21">CAN-66</strain>
        <tissue evidence="21">Leaf</tissue>
    </source>
</reference>
<evidence type="ECO:0000256" key="8">
    <source>
        <dbReference type="ARBA" id="ARBA00022729"/>
    </source>
</evidence>
<evidence type="ECO:0000256" key="14">
    <source>
        <dbReference type="ARBA" id="ARBA00023136"/>
    </source>
</evidence>
<dbReference type="EMBL" id="JARYMX010000002">
    <property type="protein sequence ID" value="KAJ9562946.1"/>
    <property type="molecule type" value="Genomic_DNA"/>
</dbReference>
<evidence type="ECO:0000313" key="21">
    <source>
        <dbReference type="EMBL" id="KAJ9562946.1"/>
    </source>
</evidence>
<dbReference type="GO" id="GO:0005524">
    <property type="term" value="F:ATP binding"/>
    <property type="evidence" value="ECO:0007669"/>
    <property type="project" value="UniProtKB-KW"/>
</dbReference>
<dbReference type="FunFam" id="3.80.10.10:FF:000766">
    <property type="entry name" value="Os05g0263100 protein"/>
    <property type="match status" value="1"/>
</dbReference>
<evidence type="ECO:0000259" key="20">
    <source>
        <dbReference type="PROSITE" id="PS50011"/>
    </source>
</evidence>
<dbReference type="Gene3D" id="3.30.200.20">
    <property type="entry name" value="Phosphorylase Kinase, domain 1"/>
    <property type="match status" value="1"/>
</dbReference>
<dbReference type="PROSITE" id="PS51450">
    <property type="entry name" value="LRR"/>
    <property type="match status" value="1"/>
</dbReference>
<feature type="transmembrane region" description="Helical" evidence="19">
    <location>
        <begin position="557"/>
        <end position="580"/>
    </location>
</feature>
<dbReference type="InterPro" id="IPR001611">
    <property type="entry name" value="Leu-rich_rpt"/>
</dbReference>
<evidence type="ECO:0000256" key="15">
    <source>
        <dbReference type="ARBA" id="ARBA00023170"/>
    </source>
</evidence>
<comment type="catalytic activity">
    <reaction evidence="18">
        <text>L-seryl-[protein] + ATP = O-phospho-L-seryl-[protein] + ADP + H(+)</text>
        <dbReference type="Rhea" id="RHEA:17989"/>
        <dbReference type="Rhea" id="RHEA-COMP:9863"/>
        <dbReference type="Rhea" id="RHEA-COMP:11604"/>
        <dbReference type="ChEBI" id="CHEBI:15378"/>
        <dbReference type="ChEBI" id="CHEBI:29999"/>
        <dbReference type="ChEBI" id="CHEBI:30616"/>
        <dbReference type="ChEBI" id="CHEBI:83421"/>
        <dbReference type="ChEBI" id="CHEBI:456216"/>
        <dbReference type="EC" id="2.7.11.1"/>
    </reaction>
</comment>
<accession>A0AA38TWN2</accession>
<dbReference type="Pfam" id="PF13855">
    <property type="entry name" value="LRR_8"/>
    <property type="match status" value="1"/>
</dbReference>
<dbReference type="InterPro" id="IPR011009">
    <property type="entry name" value="Kinase-like_dom_sf"/>
</dbReference>
<evidence type="ECO:0000256" key="2">
    <source>
        <dbReference type="ARBA" id="ARBA00012513"/>
    </source>
</evidence>
<dbReference type="InterPro" id="IPR055414">
    <property type="entry name" value="LRR_R13L4/SHOC2-like"/>
</dbReference>
<dbReference type="FunFam" id="1.10.510.10:FF:000044">
    <property type="entry name" value="Putative LRR receptor-like serine/threonine-protein kinase"/>
    <property type="match status" value="1"/>
</dbReference>
<gene>
    <name evidence="21" type="ORF">OSB04_008106</name>
</gene>
<comment type="catalytic activity">
    <reaction evidence="17">
        <text>L-threonyl-[protein] + ATP = O-phospho-L-threonyl-[protein] + ADP + H(+)</text>
        <dbReference type="Rhea" id="RHEA:46608"/>
        <dbReference type="Rhea" id="RHEA-COMP:11060"/>
        <dbReference type="Rhea" id="RHEA-COMP:11605"/>
        <dbReference type="ChEBI" id="CHEBI:15378"/>
        <dbReference type="ChEBI" id="CHEBI:30013"/>
        <dbReference type="ChEBI" id="CHEBI:30616"/>
        <dbReference type="ChEBI" id="CHEBI:61977"/>
        <dbReference type="ChEBI" id="CHEBI:456216"/>
        <dbReference type="EC" id="2.7.11.1"/>
    </reaction>
</comment>
<evidence type="ECO:0000313" key="22">
    <source>
        <dbReference type="Proteomes" id="UP001172457"/>
    </source>
</evidence>
<evidence type="ECO:0000256" key="11">
    <source>
        <dbReference type="ARBA" id="ARBA00022777"/>
    </source>
</evidence>
<evidence type="ECO:0000256" key="17">
    <source>
        <dbReference type="ARBA" id="ARBA00047899"/>
    </source>
</evidence>
<dbReference type="Pfam" id="PF23598">
    <property type="entry name" value="LRR_14"/>
    <property type="match status" value="1"/>
</dbReference>
<evidence type="ECO:0000256" key="12">
    <source>
        <dbReference type="ARBA" id="ARBA00022840"/>
    </source>
</evidence>
<keyword evidence="16" id="KW-0325">Glycoprotein</keyword>
<protein>
    <recommendedName>
        <fullName evidence="2">non-specific serine/threonine protein kinase</fullName>
        <ecNumber evidence="2">2.7.11.1</ecNumber>
    </recommendedName>
</protein>
<proteinExistence type="predicted"/>
<sequence length="954" mass="105203">MMMAVVVRAQGTTDPLEARAINELFRKWGILEDSVTQMGWNISGEPCSGAAVNSTDFEALSYSPGLKCNCNFPNSTCHITQLKISGLDIVGPIPEELWSLTYLINLKLEVNYLTGPLSPSIGNLTRMQYLTVGINALSGELPRELGRLTDLRSLAFGTNNFSGSLPSEIGNLRRLEQIYMDSSGVGGEIPSTFANLQKLVTVWGSDNKFTGKIPDFIGNWSQLQALRLEGNSFEGSIPLTFSRLASLRDLRISGLSDGTLDFIKDLKSLGVLILRNNKISGSIPTDIGNYQNLTRLDLSFNRLTGKIPRELFNLPQLSFLFLGNNSLYGALPDVKSAALSNIDLSYNEVSGTLPSWVNEQNLQINLVVNNFTLGGSGSSNFGINCGGPPITSSSQIVHEKDLEAIGPATYYLTSERRWGVSNAGQRENPVYVASTTRQFTNTLDPELFRTARISAGSLRYYGLGLENGNYTVSLHFAELQIEDGLTWRSRGRRVFDIYLQVSNNYIEVHLFWSGKGTCCVPQEGTYGPLISAITATPNFIPSVSNTPPSTKKNRTSLMVGIVVPVAVVSFLSLLALFIFLHRRKRQDTSDNYDEFLGIDARPYTFAYEHLKAATNGFSPENKLGEGGFGPVYKGTLEDGRVIAVKQLSVASQHGKSQFIAEIATISAVQHRNLVKLYGCCIDGEKRLLVYEHLENRSLDQALFGNKKLSLNWPTRFEICLGIARGLAYLHEESRIRIVHRDVKASNVLLDSDLSPKISDFGLAKLYDDKKTHMSTRVAGTVGYLAPEYAMRGHLTEKADVFGFGVVALEIISGRPNSDSSLEDDKIFLLEWAWNLHEANKEVELVDEELSEFDENEVKRGINVALLCTQTLPTQRPSMSRVVAMLSGDIEATRYISRPEYLTGWSFNDATIFKDVSPTSGSDIITASRSKSNRMVSPHSPIHDSQPILNGINIT</sequence>
<keyword evidence="15" id="KW-0675">Receptor</keyword>
<keyword evidence="11" id="KW-0418">Kinase</keyword>
<organism evidence="21 22">
    <name type="scientific">Centaurea solstitialis</name>
    <name type="common">yellow star-thistle</name>
    <dbReference type="NCBI Taxonomy" id="347529"/>
    <lineage>
        <taxon>Eukaryota</taxon>
        <taxon>Viridiplantae</taxon>
        <taxon>Streptophyta</taxon>
        <taxon>Embryophyta</taxon>
        <taxon>Tracheophyta</taxon>
        <taxon>Spermatophyta</taxon>
        <taxon>Magnoliopsida</taxon>
        <taxon>eudicotyledons</taxon>
        <taxon>Gunneridae</taxon>
        <taxon>Pentapetalae</taxon>
        <taxon>asterids</taxon>
        <taxon>campanulids</taxon>
        <taxon>Asterales</taxon>
        <taxon>Asteraceae</taxon>
        <taxon>Carduoideae</taxon>
        <taxon>Cardueae</taxon>
        <taxon>Centaureinae</taxon>
        <taxon>Centaurea</taxon>
    </lineage>
</organism>
<keyword evidence="6" id="KW-0808">Transferase</keyword>
<evidence type="ECO:0000256" key="18">
    <source>
        <dbReference type="ARBA" id="ARBA00048679"/>
    </source>
</evidence>
<keyword evidence="12" id="KW-0067">ATP-binding</keyword>
<keyword evidence="3" id="KW-0723">Serine/threonine-protein kinase</keyword>
<evidence type="ECO:0000256" key="1">
    <source>
        <dbReference type="ARBA" id="ARBA00004479"/>
    </source>
</evidence>
<dbReference type="InterPro" id="IPR032675">
    <property type="entry name" value="LRR_dom_sf"/>
</dbReference>
<dbReference type="GO" id="GO:0005886">
    <property type="term" value="C:plasma membrane"/>
    <property type="evidence" value="ECO:0007669"/>
    <property type="project" value="TreeGrafter"/>
</dbReference>
<evidence type="ECO:0000256" key="19">
    <source>
        <dbReference type="SAM" id="Phobius"/>
    </source>
</evidence>
<evidence type="ECO:0000256" key="6">
    <source>
        <dbReference type="ARBA" id="ARBA00022679"/>
    </source>
</evidence>
<dbReference type="PANTHER" id="PTHR48006">
    <property type="entry name" value="LEUCINE-RICH REPEAT-CONTAINING PROTEIN DDB_G0281931-RELATED"/>
    <property type="match status" value="1"/>
</dbReference>
<evidence type="ECO:0000256" key="5">
    <source>
        <dbReference type="ARBA" id="ARBA00022614"/>
    </source>
</evidence>
<dbReference type="InterPro" id="IPR000719">
    <property type="entry name" value="Prot_kinase_dom"/>
</dbReference>
<dbReference type="Pfam" id="PF11721">
    <property type="entry name" value="Malectin"/>
    <property type="match status" value="1"/>
</dbReference>
<keyword evidence="22" id="KW-1185">Reference proteome</keyword>
<evidence type="ECO:0000256" key="3">
    <source>
        <dbReference type="ARBA" id="ARBA00022527"/>
    </source>
</evidence>
<dbReference type="PROSITE" id="PS00108">
    <property type="entry name" value="PROTEIN_KINASE_ST"/>
    <property type="match status" value="1"/>
</dbReference>
<dbReference type="Gene3D" id="2.60.120.430">
    <property type="entry name" value="Galactose-binding lectin"/>
    <property type="match status" value="1"/>
</dbReference>